<dbReference type="Proteomes" id="UP000323188">
    <property type="component" value="Unassembled WGS sequence"/>
</dbReference>
<dbReference type="RefSeq" id="WP_154917040.1">
    <property type="nucleotide sequence ID" value="NZ_VUOE01000001.1"/>
</dbReference>
<keyword evidence="1" id="KW-0472">Membrane</keyword>
<dbReference type="AlphaFoldDB" id="A0A5B2TXC2"/>
<name>A0A5B2TXC2_9FLAO</name>
<reference evidence="2 3" key="1">
    <citation type="submission" date="2019-09" db="EMBL/GenBank/DDBJ databases">
        <authorList>
            <person name="Khan S.A."/>
            <person name="Jeon C.O."/>
            <person name="Chun B.H."/>
            <person name="Jeong S.E."/>
        </authorList>
    </citation>
    <scope>NUCLEOTIDE SEQUENCE [LARGE SCALE GENOMIC DNA]</scope>
    <source>
        <strain evidence="2 3">KCTC 42508</strain>
    </source>
</reference>
<keyword evidence="1" id="KW-0812">Transmembrane</keyword>
<feature type="transmembrane region" description="Helical" evidence="1">
    <location>
        <begin position="116"/>
        <end position="134"/>
    </location>
</feature>
<evidence type="ECO:0000313" key="3">
    <source>
        <dbReference type="Proteomes" id="UP000323188"/>
    </source>
</evidence>
<proteinExistence type="predicted"/>
<accession>A0A5B2TXC2</accession>
<comment type="caution">
    <text evidence="2">The sequence shown here is derived from an EMBL/GenBank/DDBJ whole genome shotgun (WGS) entry which is preliminary data.</text>
</comment>
<evidence type="ECO:0000256" key="1">
    <source>
        <dbReference type="SAM" id="Phobius"/>
    </source>
</evidence>
<sequence length="135" mass="15862">MTEKFYSDLDILLEEISKSNGYFFENESKYNFENDPDGLDSFQLKMGIINYALSQNLIRQPFTNETLLQITPTGLNVLKHGGWREYLNYKDKIEKRDNKQSELNLKISEFQIKTKWLPLILSIISLIFSLIALFK</sequence>
<evidence type="ECO:0000313" key="2">
    <source>
        <dbReference type="EMBL" id="KAA2218465.1"/>
    </source>
</evidence>
<dbReference type="EMBL" id="VUOE01000001">
    <property type="protein sequence ID" value="KAA2218465.1"/>
    <property type="molecule type" value="Genomic_DNA"/>
</dbReference>
<keyword evidence="1" id="KW-1133">Transmembrane helix</keyword>
<gene>
    <name evidence="2" type="ORF">F0361_02250</name>
</gene>
<protein>
    <submittedName>
        <fullName evidence="2">Uncharacterized protein</fullName>
    </submittedName>
</protein>
<organism evidence="2 3">
    <name type="scientific">Maribacter flavus</name>
    <dbReference type="NCBI Taxonomy" id="1658664"/>
    <lineage>
        <taxon>Bacteria</taxon>
        <taxon>Pseudomonadati</taxon>
        <taxon>Bacteroidota</taxon>
        <taxon>Flavobacteriia</taxon>
        <taxon>Flavobacteriales</taxon>
        <taxon>Flavobacteriaceae</taxon>
        <taxon>Maribacter</taxon>
    </lineage>
</organism>